<dbReference type="Proteomes" id="UP001551176">
    <property type="component" value="Unassembled WGS sequence"/>
</dbReference>
<sequence length="308" mass="34205">MREQRRATEAQAATQGAAGRGGVPLTGMAALQRRAGNAAATHWVQRQAGALNEHYATRPTEHPEWATYQELTKAAGIPQADADAAWQLLLGGVDSQGALNDEAAAKTSDRQEQREIRATNTWYQEFVKLMTQHLEIKTPTMALWAGGIEVNDYAYEQGHTPLARTRIGSVLNVLEMHPDWKLTGPMWSILSKAFVSLATGPVHIFVRAYSPDSILIRLEVPELQRVQRLNPNVKLIWHPLYTGPDGRTREISKDCQLVDNAEYDKRDTCVGALIQYLRLFHDESNEKAAPAHKSMEQLLAANGHKDGV</sequence>
<reference evidence="2 3" key="1">
    <citation type="submission" date="2024-06" db="EMBL/GenBank/DDBJ databases">
        <title>The Natural Products Discovery Center: Release of the First 8490 Sequenced Strains for Exploring Actinobacteria Biosynthetic Diversity.</title>
        <authorList>
            <person name="Kalkreuter E."/>
            <person name="Kautsar S.A."/>
            <person name="Yang D."/>
            <person name="Bader C.D."/>
            <person name="Teijaro C.N."/>
            <person name="Fluegel L."/>
            <person name="Davis C.M."/>
            <person name="Simpson J.R."/>
            <person name="Lauterbach L."/>
            <person name="Steele A.D."/>
            <person name="Gui C."/>
            <person name="Meng S."/>
            <person name="Li G."/>
            <person name="Viehrig K."/>
            <person name="Ye F."/>
            <person name="Su P."/>
            <person name="Kiefer A.F."/>
            <person name="Nichols A."/>
            <person name="Cepeda A.J."/>
            <person name="Yan W."/>
            <person name="Fan B."/>
            <person name="Jiang Y."/>
            <person name="Adhikari A."/>
            <person name="Zheng C.-J."/>
            <person name="Schuster L."/>
            <person name="Cowan T.M."/>
            <person name="Smanski M.J."/>
            <person name="Chevrette M.G."/>
            <person name="De Carvalho L.P.S."/>
            <person name="Shen B."/>
        </authorList>
    </citation>
    <scope>NUCLEOTIDE SEQUENCE [LARGE SCALE GENOMIC DNA]</scope>
    <source>
        <strain evidence="2 3">NPDC046838</strain>
    </source>
</reference>
<proteinExistence type="predicted"/>
<name>A0ABV3BJL1_9ACTN</name>
<evidence type="ECO:0000313" key="2">
    <source>
        <dbReference type="EMBL" id="MEU6820930.1"/>
    </source>
</evidence>
<comment type="caution">
    <text evidence="2">The sequence shown here is derived from an EMBL/GenBank/DDBJ whole genome shotgun (WGS) entry which is preliminary data.</text>
</comment>
<organism evidence="2 3">
    <name type="scientific">Streptomyces atriruber</name>
    <dbReference type="NCBI Taxonomy" id="545121"/>
    <lineage>
        <taxon>Bacteria</taxon>
        <taxon>Bacillati</taxon>
        <taxon>Actinomycetota</taxon>
        <taxon>Actinomycetes</taxon>
        <taxon>Kitasatosporales</taxon>
        <taxon>Streptomycetaceae</taxon>
        <taxon>Streptomyces</taxon>
    </lineage>
</organism>
<dbReference type="RefSeq" id="WP_359346836.1">
    <property type="nucleotide sequence ID" value="NZ_JBEYXV010000004.1"/>
</dbReference>
<accession>A0ABV3BJL1</accession>
<evidence type="ECO:0000256" key="1">
    <source>
        <dbReference type="SAM" id="MobiDB-lite"/>
    </source>
</evidence>
<gene>
    <name evidence="2" type="ORF">ABZ921_09895</name>
</gene>
<keyword evidence="3" id="KW-1185">Reference proteome</keyword>
<feature type="region of interest" description="Disordered" evidence="1">
    <location>
        <begin position="1"/>
        <end position="24"/>
    </location>
</feature>
<evidence type="ECO:0000313" key="3">
    <source>
        <dbReference type="Proteomes" id="UP001551176"/>
    </source>
</evidence>
<dbReference type="EMBL" id="JBEYXV010000004">
    <property type="protein sequence ID" value="MEU6820930.1"/>
    <property type="molecule type" value="Genomic_DNA"/>
</dbReference>
<dbReference type="SUPFAM" id="SSF52309">
    <property type="entry name" value="N-(deoxy)ribosyltransferase-like"/>
    <property type="match status" value="1"/>
</dbReference>
<protein>
    <submittedName>
        <fullName evidence="2">Uncharacterized protein</fullName>
    </submittedName>
</protein>